<dbReference type="EMBL" id="CP036422">
    <property type="protein sequence ID" value="QFU75215.1"/>
    <property type="molecule type" value="Genomic_DNA"/>
</dbReference>
<dbReference type="SUPFAM" id="SSF111369">
    <property type="entry name" value="HlyD-like secretion proteins"/>
    <property type="match status" value="1"/>
</dbReference>
<evidence type="ECO:0000256" key="2">
    <source>
        <dbReference type="SAM" id="Coils"/>
    </source>
</evidence>
<keyword evidence="2" id="KW-0175">Coiled coil</keyword>
<dbReference type="Gene3D" id="2.40.50.100">
    <property type="match status" value="1"/>
</dbReference>
<dbReference type="Gene3D" id="1.10.287.470">
    <property type="entry name" value="Helix hairpin bin"/>
    <property type="match status" value="1"/>
</dbReference>
<dbReference type="Gene3D" id="2.40.420.20">
    <property type="match status" value="1"/>
</dbReference>
<dbReference type="NCBIfam" id="TIGR01730">
    <property type="entry name" value="RND_mfp"/>
    <property type="match status" value="1"/>
</dbReference>
<dbReference type="Gene3D" id="2.40.30.170">
    <property type="match status" value="1"/>
</dbReference>
<reference evidence="4 5" key="1">
    <citation type="submission" date="2019-02" db="EMBL/GenBank/DDBJ databases">
        <authorList>
            <person name="Li S.-H."/>
        </authorList>
    </citation>
    <scope>NUCLEOTIDE SEQUENCE [LARGE SCALE GENOMIC DNA]</scope>
    <source>
        <strain evidence="4 5">IMCC14385</strain>
    </source>
</reference>
<sequence length="381" mass="41665">MCLVYPVTAPQPVAPGQCKTGEHALRKTLLLSLGLVAAVSAPMASGQAPPALVQVEQVRSAALARNLPLSGRVHSRNDADMSMTLAGELKWVLEPGTEVAAGDVIAELDQLPIELRKLELEHLVERERINVNYLDKELQRLRQLREDNNASERMLDEGSMQRDASRMDIRSLEARIDQVNDELRRSQLVAPYAGVIAERHKEAGEYARPGDVIARVVDPTHLELRFEIPVVYQKRISRGQLVNFAAQGSQLLGDTPQSFQARIRTIIPTANANSQTFQVRADIDTADTGAVLTGQLVNLQLSMASADTSLQVPRDAIVLRGEGKFVFRIGDDDTAHKVVVTVGEGAADWVSVNGDLSPGDWVAIRGLERLRDGQTVNRQGS</sequence>
<evidence type="ECO:0000313" key="4">
    <source>
        <dbReference type="EMBL" id="QFU75215.1"/>
    </source>
</evidence>
<dbReference type="GO" id="GO:0015562">
    <property type="term" value="F:efflux transmembrane transporter activity"/>
    <property type="evidence" value="ECO:0007669"/>
    <property type="project" value="TreeGrafter"/>
</dbReference>
<dbReference type="Pfam" id="PF25989">
    <property type="entry name" value="YknX_C"/>
    <property type="match status" value="1"/>
</dbReference>
<dbReference type="PANTHER" id="PTHR30469">
    <property type="entry name" value="MULTIDRUG RESISTANCE PROTEIN MDTA"/>
    <property type="match status" value="1"/>
</dbReference>
<dbReference type="AlphaFoldDB" id="A0A5P9NI52"/>
<gene>
    <name evidence="4" type="ORF">EY643_05865</name>
</gene>
<dbReference type="InterPro" id="IPR006143">
    <property type="entry name" value="RND_pump_MFP"/>
</dbReference>
<accession>A0A5P9NI52</accession>
<protein>
    <submittedName>
        <fullName evidence="4">Efflux RND transporter periplasmic adaptor subunit</fullName>
    </submittedName>
</protein>
<dbReference type="InterPro" id="IPR058637">
    <property type="entry name" value="YknX-like_C"/>
</dbReference>
<dbReference type="Proteomes" id="UP000326287">
    <property type="component" value="Chromosome"/>
</dbReference>
<dbReference type="OrthoDB" id="9806939at2"/>
<evidence type="ECO:0000256" key="1">
    <source>
        <dbReference type="ARBA" id="ARBA00009477"/>
    </source>
</evidence>
<name>A0A5P9NI52_9GAMM</name>
<dbReference type="KEGG" id="halc:EY643_05865"/>
<dbReference type="PANTHER" id="PTHR30469:SF15">
    <property type="entry name" value="HLYD FAMILY OF SECRETION PROTEINS"/>
    <property type="match status" value="1"/>
</dbReference>
<keyword evidence="5" id="KW-1185">Reference proteome</keyword>
<feature type="coiled-coil region" evidence="2">
    <location>
        <begin position="124"/>
        <end position="189"/>
    </location>
</feature>
<feature type="domain" description="YknX-like C-terminal permuted SH3-like" evidence="3">
    <location>
        <begin position="310"/>
        <end position="377"/>
    </location>
</feature>
<dbReference type="GO" id="GO:1990281">
    <property type="term" value="C:efflux pump complex"/>
    <property type="evidence" value="ECO:0007669"/>
    <property type="project" value="TreeGrafter"/>
</dbReference>
<evidence type="ECO:0000313" key="5">
    <source>
        <dbReference type="Proteomes" id="UP000326287"/>
    </source>
</evidence>
<proteinExistence type="inferred from homology"/>
<comment type="similarity">
    <text evidence="1">Belongs to the membrane fusion protein (MFP) (TC 8.A.1) family.</text>
</comment>
<organism evidence="4 5">
    <name type="scientific">Halioglobus maricola</name>
    <dbReference type="NCBI Taxonomy" id="2601894"/>
    <lineage>
        <taxon>Bacteria</taxon>
        <taxon>Pseudomonadati</taxon>
        <taxon>Pseudomonadota</taxon>
        <taxon>Gammaproteobacteria</taxon>
        <taxon>Cellvibrionales</taxon>
        <taxon>Halieaceae</taxon>
        <taxon>Halioglobus</taxon>
    </lineage>
</organism>
<evidence type="ECO:0000259" key="3">
    <source>
        <dbReference type="Pfam" id="PF25989"/>
    </source>
</evidence>